<name>A0A249JX62_9ACTN</name>
<dbReference type="SUPFAM" id="SSF54826">
    <property type="entry name" value="Enolase N-terminal domain-like"/>
    <property type="match status" value="1"/>
</dbReference>
<gene>
    <name evidence="6" type="ORF">B1s21122_01955</name>
</gene>
<dbReference type="GO" id="GO:0009063">
    <property type="term" value="P:amino acid catabolic process"/>
    <property type="evidence" value="ECO:0007669"/>
    <property type="project" value="InterPro"/>
</dbReference>
<keyword evidence="2" id="KW-0479">Metal-binding</keyword>
<evidence type="ECO:0000256" key="1">
    <source>
        <dbReference type="ARBA" id="ARBA00001946"/>
    </source>
</evidence>
<dbReference type="InterPro" id="IPR046945">
    <property type="entry name" value="RHMD-like"/>
</dbReference>
<dbReference type="GO" id="GO:0050023">
    <property type="term" value="F:L-fuconate dehydratase activity"/>
    <property type="evidence" value="ECO:0007669"/>
    <property type="project" value="InterPro"/>
</dbReference>
<dbReference type="PANTHER" id="PTHR13794">
    <property type="entry name" value="ENOLASE SUPERFAMILY, MANDELATE RACEMASE"/>
    <property type="match status" value="1"/>
</dbReference>
<keyword evidence="4" id="KW-0456">Lyase</keyword>
<evidence type="ECO:0000259" key="5">
    <source>
        <dbReference type="SMART" id="SM00922"/>
    </source>
</evidence>
<reference evidence="7" key="1">
    <citation type="submission" date="2016-10" db="EMBL/GenBank/DDBJ databases">
        <title>High microdiversification within the ubiquitous acI lineage of Actinobacteria.</title>
        <authorList>
            <person name="Neuenschwander S.M."/>
            <person name="Salcher M."/>
            <person name="Ghai R."/>
            <person name="Pernthaler J."/>
        </authorList>
    </citation>
    <scope>NUCLEOTIDE SEQUENCE [LARGE SCALE GENOMIC DNA]</scope>
</reference>
<dbReference type="PANTHER" id="PTHR13794:SF58">
    <property type="entry name" value="MITOCHONDRIAL ENOLASE SUPERFAMILY MEMBER 1"/>
    <property type="match status" value="1"/>
</dbReference>
<dbReference type="Proteomes" id="UP000217153">
    <property type="component" value="Chromosome"/>
</dbReference>
<evidence type="ECO:0000313" key="7">
    <source>
        <dbReference type="Proteomes" id="UP000217153"/>
    </source>
</evidence>
<dbReference type="GO" id="GO:0000287">
    <property type="term" value="F:magnesium ion binding"/>
    <property type="evidence" value="ECO:0007669"/>
    <property type="project" value="TreeGrafter"/>
</dbReference>
<dbReference type="InterPro" id="IPR029017">
    <property type="entry name" value="Enolase-like_N"/>
</dbReference>
<dbReference type="SFLD" id="SFLDS00001">
    <property type="entry name" value="Enolase"/>
    <property type="match status" value="1"/>
</dbReference>
<dbReference type="InterPro" id="IPR029065">
    <property type="entry name" value="Enolase_C-like"/>
</dbReference>
<dbReference type="GO" id="GO:0016052">
    <property type="term" value="P:carbohydrate catabolic process"/>
    <property type="evidence" value="ECO:0007669"/>
    <property type="project" value="InterPro"/>
</dbReference>
<dbReference type="Pfam" id="PF13378">
    <property type="entry name" value="MR_MLE_C"/>
    <property type="match status" value="1"/>
</dbReference>
<evidence type="ECO:0000256" key="3">
    <source>
        <dbReference type="ARBA" id="ARBA00022842"/>
    </source>
</evidence>
<evidence type="ECO:0000256" key="4">
    <source>
        <dbReference type="ARBA" id="ARBA00023239"/>
    </source>
</evidence>
<dbReference type="Gene3D" id="3.30.390.10">
    <property type="entry name" value="Enolase-like, N-terminal domain"/>
    <property type="match status" value="1"/>
</dbReference>
<dbReference type="InterPro" id="IPR018110">
    <property type="entry name" value="Mandel_Rmase/mucon_lact_enz_CS"/>
</dbReference>
<comment type="cofactor">
    <cofactor evidence="1">
        <name>Mg(2+)</name>
        <dbReference type="ChEBI" id="CHEBI:18420"/>
    </cofactor>
</comment>
<dbReference type="KEGG" id="abam:B1s21122_01955"/>
<dbReference type="InterPro" id="IPR036849">
    <property type="entry name" value="Enolase-like_C_sf"/>
</dbReference>
<feature type="domain" description="Mandelate racemase/muconate lactonizing enzyme C-terminal" evidence="5">
    <location>
        <begin position="198"/>
        <end position="294"/>
    </location>
</feature>
<dbReference type="AlphaFoldDB" id="A0A249JX62"/>
<dbReference type="SUPFAM" id="SSF51604">
    <property type="entry name" value="Enolase C-terminal domain-like"/>
    <property type="match status" value="1"/>
</dbReference>
<dbReference type="SMART" id="SM00922">
    <property type="entry name" value="MR_MLE"/>
    <property type="match status" value="1"/>
</dbReference>
<keyword evidence="3" id="KW-0460">Magnesium</keyword>
<dbReference type="InterPro" id="IPR034610">
    <property type="entry name" value="L-fuconate_dehydratase"/>
</dbReference>
<organism evidence="6 7">
    <name type="scientific">Candidatus Nanopelagicus limnae</name>
    <dbReference type="NCBI Taxonomy" id="1884634"/>
    <lineage>
        <taxon>Bacteria</taxon>
        <taxon>Bacillati</taxon>
        <taxon>Actinomycetota</taxon>
        <taxon>Actinomycetes</taxon>
        <taxon>Candidatus Nanopelagicales</taxon>
        <taxon>Candidatus Nanopelagicaceae</taxon>
        <taxon>Candidatus Nanopelagicus</taxon>
    </lineage>
</organism>
<proteinExistence type="predicted"/>
<dbReference type="InterPro" id="IPR013342">
    <property type="entry name" value="Mandelate_racemase_C"/>
</dbReference>
<dbReference type="Gene3D" id="3.20.20.120">
    <property type="entry name" value="Enolase-like C-terminal domain"/>
    <property type="match status" value="1"/>
</dbReference>
<dbReference type="PROSITE" id="PS00909">
    <property type="entry name" value="MR_MLE_2"/>
    <property type="match status" value="1"/>
</dbReference>
<sequence length="433" mass="47127">MPKVIGFKTTDVRFPTSRGLDGSDAMNQDPDYSAAYLELKTDDPNLSGYGLVFTIGRGNDLQCAAIDLLATYAVGREVSDLAKSMGDFAKSLVRDSQMRWLGPEKGLTHMAAGAVINAAWDLVCKVSGKPLWKHLSDLSPQELVDLVDFRYISDAITPSEALEILTKAQANRVKNEASLIANGLPAYTTTPGWLGYADEKMIRLAKQAVADGFKLIKLKCGVSLEDDKRRLKLAREAIGPDVKLAIDANQVWDVNEAINWINALGDVNLHWVEEPTNPDDAVGHAAIAKAIAPVKVATGEHVTNRIIFKQMMQSKSLSFVQIDASRVAGVNENIAIILMAAKFGLPVCPHAGGVGLCEMVQHLAMFDYVAVGGENPDRVVEFVDHLHEHFVVPTEIENARYMPPLKAGAGAQMFDKSVSDFTYPNGPEWIGQI</sequence>
<dbReference type="OrthoDB" id="9796450at2"/>
<dbReference type="SFLD" id="SFLDG00179">
    <property type="entry name" value="mandelate_racemase"/>
    <property type="match status" value="1"/>
</dbReference>
<accession>A0A249JX62</accession>
<protein>
    <submittedName>
        <fullName evidence="6">L-fuconate dehydratase</fullName>
    </submittedName>
</protein>
<dbReference type="EMBL" id="CP016768">
    <property type="protein sequence ID" value="ASY09117.1"/>
    <property type="molecule type" value="Genomic_DNA"/>
</dbReference>
<evidence type="ECO:0000313" key="6">
    <source>
        <dbReference type="EMBL" id="ASY09117.1"/>
    </source>
</evidence>
<dbReference type="SFLD" id="SFLDF00111">
    <property type="entry name" value="L-fuconate_dehydratase"/>
    <property type="match status" value="1"/>
</dbReference>
<dbReference type="RefSeq" id="WP_095680421.1">
    <property type="nucleotide sequence ID" value="NZ_CP016768.2"/>
</dbReference>
<keyword evidence="7" id="KW-1185">Reference proteome</keyword>
<evidence type="ECO:0000256" key="2">
    <source>
        <dbReference type="ARBA" id="ARBA00022723"/>
    </source>
</evidence>